<dbReference type="Gene3D" id="3.30.420.40">
    <property type="match status" value="2"/>
</dbReference>
<gene>
    <name evidence="2" type="ORF">AQI95_37085</name>
</gene>
<dbReference type="InterPro" id="IPR043129">
    <property type="entry name" value="ATPase_NBD"/>
</dbReference>
<dbReference type="AlphaFoldDB" id="A0A101NV69"/>
<reference evidence="2 3" key="1">
    <citation type="submission" date="2015-10" db="EMBL/GenBank/DDBJ databases">
        <title>Draft genome sequence of Streptomyces yokosukanensis DSM 40224, type strain for the species Streptomyces yokosukanensis.</title>
        <authorList>
            <person name="Ruckert C."/>
            <person name="Winkler A."/>
            <person name="Kalinowski J."/>
            <person name="Kampfer P."/>
            <person name="Glaeser S."/>
        </authorList>
    </citation>
    <scope>NUCLEOTIDE SEQUENCE [LARGE SCALE GENOMIC DNA]</scope>
    <source>
        <strain evidence="2 3">DSM 40224</strain>
    </source>
</reference>
<evidence type="ECO:0000313" key="3">
    <source>
        <dbReference type="Proteomes" id="UP000053127"/>
    </source>
</evidence>
<dbReference type="InterPro" id="IPR036388">
    <property type="entry name" value="WH-like_DNA-bd_sf"/>
</dbReference>
<dbReference type="EMBL" id="LMWN01000060">
    <property type="protein sequence ID" value="KUM99844.1"/>
    <property type="molecule type" value="Genomic_DNA"/>
</dbReference>
<dbReference type="SUPFAM" id="SSF53067">
    <property type="entry name" value="Actin-like ATPase domain"/>
    <property type="match status" value="1"/>
</dbReference>
<comment type="similarity">
    <text evidence="1">Belongs to the ROK (NagC/XylR) family.</text>
</comment>
<dbReference type="RefSeq" id="WP_067134644.1">
    <property type="nucleotide sequence ID" value="NZ_JBFACD010000026.1"/>
</dbReference>
<dbReference type="InterPro" id="IPR000600">
    <property type="entry name" value="ROK"/>
</dbReference>
<dbReference type="InterPro" id="IPR036390">
    <property type="entry name" value="WH_DNA-bd_sf"/>
</dbReference>
<dbReference type="SUPFAM" id="SSF46785">
    <property type="entry name" value="Winged helix' DNA-binding domain"/>
    <property type="match status" value="1"/>
</dbReference>
<organism evidence="2 3">
    <name type="scientific">Streptomyces yokosukanensis</name>
    <dbReference type="NCBI Taxonomy" id="67386"/>
    <lineage>
        <taxon>Bacteria</taxon>
        <taxon>Bacillati</taxon>
        <taxon>Actinomycetota</taxon>
        <taxon>Actinomycetes</taxon>
        <taxon>Kitasatosporales</taxon>
        <taxon>Streptomycetaceae</taxon>
        <taxon>Streptomyces</taxon>
    </lineage>
</organism>
<sequence>MAGRNGRTVRDLRRGNRTAVLQKLYFDGPLSRFELGPATGLSSGSVSNVVADLIADGLVEEAGSVDSDGGRPRTLLRVAPESGQLIGVDVGETRVRVELFDLALTELARTERPLTPQGYDVEVIAGHIRDGIAQVLEAEQAAPERLLGVGVGVPGIVEHTPDHGAVVHGQTIGWDAVPLERLLRSASRLPDEIPYFIDNGAKTLGQAEMWFGAGRGARNAVVVLFGSGVGACVVTPEVEHGRAVEWGHLTVRVRGRRCRCGAPGCLEAYAGAESLLARWREAGGRPPEGTDEETALTAMLAAAYPPEGAEPDPLALAVLEETAEYLGAGLSDLINLFQPERILIGGWAGLQLGTRFLPAVRHHATTYALRHPADKVTIDLGRLGPDAVTVGAAILPLADFFASGGRRPEPVTEDRLPAWRAALRQRAPR</sequence>
<proteinExistence type="inferred from homology"/>
<comment type="caution">
    <text evidence="2">The sequence shown here is derived from an EMBL/GenBank/DDBJ whole genome shotgun (WGS) entry which is preliminary data.</text>
</comment>
<dbReference type="STRING" id="67386.AQI95_37085"/>
<dbReference type="Gene3D" id="1.10.10.10">
    <property type="entry name" value="Winged helix-like DNA-binding domain superfamily/Winged helix DNA-binding domain"/>
    <property type="match status" value="1"/>
</dbReference>
<dbReference type="OrthoDB" id="3534172at2"/>
<protein>
    <submittedName>
        <fullName evidence="2">ROK family transcriptional regulator</fullName>
    </submittedName>
</protein>
<accession>A0A101NV69</accession>
<evidence type="ECO:0000256" key="1">
    <source>
        <dbReference type="ARBA" id="ARBA00006479"/>
    </source>
</evidence>
<name>A0A101NV69_9ACTN</name>
<keyword evidence="3" id="KW-1185">Reference proteome</keyword>
<dbReference type="PANTHER" id="PTHR18964">
    <property type="entry name" value="ROK (REPRESSOR, ORF, KINASE) FAMILY"/>
    <property type="match status" value="1"/>
</dbReference>
<dbReference type="PANTHER" id="PTHR18964:SF149">
    <property type="entry name" value="BIFUNCTIONAL UDP-N-ACETYLGLUCOSAMINE 2-EPIMERASE_N-ACETYLMANNOSAMINE KINASE"/>
    <property type="match status" value="1"/>
</dbReference>
<dbReference type="Pfam" id="PF00480">
    <property type="entry name" value="ROK"/>
    <property type="match status" value="1"/>
</dbReference>
<dbReference type="Proteomes" id="UP000053127">
    <property type="component" value="Unassembled WGS sequence"/>
</dbReference>
<evidence type="ECO:0000313" key="2">
    <source>
        <dbReference type="EMBL" id="KUM99844.1"/>
    </source>
</evidence>